<gene>
    <name evidence="2" type="ORF">ERJ67_02750</name>
</gene>
<dbReference type="Proteomes" id="UP000317990">
    <property type="component" value="Unassembled WGS sequence"/>
</dbReference>
<dbReference type="InterPro" id="IPR011058">
    <property type="entry name" value="Cyanovirin-N"/>
</dbReference>
<comment type="caution">
    <text evidence="2">The sequence shown here is derived from an EMBL/GenBank/DDBJ whole genome shotgun (WGS) entry which is preliminary data.</text>
</comment>
<dbReference type="EMBL" id="SRMO01000034">
    <property type="protein sequence ID" value="TGG94536.1"/>
    <property type="molecule type" value="Genomic_DNA"/>
</dbReference>
<proteinExistence type="predicted"/>
<evidence type="ECO:0000313" key="3">
    <source>
        <dbReference type="Proteomes" id="UP000317990"/>
    </source>
</evidence>
<organism evidence="2 3">
    <name type="scientific">Aphanocapsa feldmannii 277cV</name>
    <dbReference type="NCBI Taxonomy" id="2507553"/>
    <lineage>
        <taxon>Bacteria</taxon>
        <taxon>Bacillati</taxon>
        <taxon>Cyanobacteriota</taxon>
        <taxon>Cyanophyceae</taxon>
        <taxon>Oscillatoriophycideae</taxon>
        <taxon>Chroococcales</taxon>
        <taxon>Microcystaceae</taxon>
        <taxon>Aphanocapsa</taxon>
    </lineage>
</organism>
<dbReference type="AlphaFoldDB" id="A0A524RQ59"/>
<sequence length="172" mass="19026">MDSKSDFNQRILVVHVISLSILAMTAAESAFAGYSSRSIESNIMNSCKNFSINSSGLLTAICNEWDAWSVSNTEKHSIDLDSNIGNTNGELNFAANGSQSNFSRTCDTETVNVQNNQLILEASCDGPSGSQINSSIRIDHRLLNEGWVASKNTGLKWRLWFHYRPLHHNSTK</sequence>
<dbReference type="SUPFAM" id="SSF51322">
    <property type="entry name" value="Cyanovirin-N"/>
    <property type="match status" value="1"/>
</dbReference>
<name>A0A524RQ59_9CHRO</name>
<protein>
    <recommendedName>
        <fullName evidence="1">Cyanovirin-N domain-containing protein</fullName>
    </recommendedName>
</protein>
<dbReference type="Gene3D" id="2.30.60.10">
    <property type="entry name" value="Cyanovirin-N"/>
    <property type="match status" value="1"/>
</dbReference>
<dbReference type="Pfam" id="PF08881">
    <property type="entry name" value="CVNH"/>
    <property type="match status" value="1"/>
</dbReference>
<evidence type="ECO:0000313" key="2">
    <source>
        <dbReference type="EMBL" id="TGG94536.1"/>
    </source>
</evidence>
<reference evidence="2 3" key="1">
    <citation type="journal article" date="2019" name="mSystems">
        <title>Life at home and on the roam: Genomic adaptions reflect the dual lifestyle of an intracellular, facultative symbiont.</title>
        <authorList>
            <person name="Burgsdorf I."/>
        </authorList>
    </citation>
    <scope>NUCLEOTIDE SEQUENCE [LARGE SCALE GENOMIC DNA]</scope>
    <source>
        <strain evidence="2">277cV</strain>
    </source>
</reference>
<feature type="domain" description="Cyanovirin-N" evidence="1">
    <location>
        <begin position="45"/>
        <end position="145"/>
    </location>
</feature>
<accession>A0A524RQ59</accession>
<dbReference type="InterPro" id="IPR036673">
    <property type="entry name" value="Cyanovirin-N_sf"/>
</dbReference>
<evidence type="ECO:0000259" key="1">
    <source>
        <dbReference type="Pfam" id="PF08881"/>
    </source>
</evidence>